<dbReference type="EMBL" id="ONZF01000002">
    <property type="protein sequence ID" value="SPJ23576.1"/>
    <property type="molecule type" value="Genomic_DNA"/>
</dbReference>
<dbReference type="GO" id="GO:0005886">
    <property type="term" value="C:plasma membrane"/>
    <property type="evidence" value="ECO:0007669"/>
    <property type="project" value="TreeGrafter"/>
</dbReference>
<dbReference type="InterPro" id="IPR008141">
    <property type="entry name" value="Ala_DH"/>
</dbReference>
<dbReference type="NCBIfam" id="TIGR00518">
    <property type="entry name" value="alaDH"/>
    <property type="match status" value="1"/>
</dbReference>
<evidence type="ECO:0000313" key="11">
    <source>
        <dbReference type="EMBL" id="SPJ23576.1"/>
    </source>
</evidence>
<dbReference type="PANTHER" id="PTHR42795:SF1">
    <property type="entry name" value="ALANINE DEHYDROGENASE"/>
    <property type="match status" value="1"/>
</dbReference>
<keyword evidence="12" id="KW-1185">Reference proteome</keyword>
<dbReference type="GO" id="GO:0042853">
    <property type="term" value="P:L-alanine catabolic process"/>
    <property type="evidence" value="ECO:0007669"/>
    <property type="project" value="InterPro"/>
</dbReference>
<dbReference type="EC" id="1.4.1.1" evidence="2 5"/>
<feature type="binding site" evidence="7">
    <location>
        <position position="15"/>
    </location>
    <ligand>
        <name>substrate</name>
    </ligand>
</feature>
<feature type="binding site" evidence="8">
    <location>
        <position position="134"/>
    </location>
    <ligand>
        <name>NAD(+)</name>
        <dbReference type="ChEBI" id="CHEBI:57540"/>
    </ligand>
</feature>
<evidence type="ECO:0000256" key="5">
    <source>
        <dbReference type="PIRNR" id="PIRNR000183"/>
    </source>
</evidence>
<feature type="binding site" evidence="8">
    <location>
        <begin position="298"/>
        <end position="301"/>
    </location>
    <ligand>
        <name>NAD(+)</name>
        <dbReference type="ChEBI" id="CHEBI:57540"/>
    </ligand>
</feature>
<protein>
    <recommendedName>
        <fullName evidence="2 5">Alanine dehydrogenase</fullName>
        <ecNumber evidence="2 5">1.4.1.1</ecNumber>
    </recommendedName>
</protein>
<evidence type="ECO:0000256" key="6">
    <source>
        <dbReference type="PIRSR" id="PIRSR000183-1"/>
    </source>
</evidence>
<evidence type="ECO:0000259" key="9">
    <source>
        <dbReference type="SMART" id="SM01002"/>
    </source>
</evidence>
<sequence>MKIGCPTEIKAQEYRVGLTPTAAAEAIVHGHEVLIQKGAGVGAGYEDADYEIAGARLVETAEEIFAEAEMIVKVKEPQANERAMLSEGQLLFTYLHLAPDRAQTDDLLASGATCIAYETVTDRMGGLPLLAPMSEVAGRLAPQMGAYTLQKANGGRGVLMGGVPGVFPARVVVIGGGVVGTQAARIAAGMGADVTVLDMSLPRLRYLDDVFGGVFKTGYASKTGTAELVARADMVIGAVLIPGAQAPKLISRAQLMDMQPGAVLVDVAIDQGGCFETSKPTTHQDPSFEVDGIMHYCVANMPGAVPRTSTQALSHATMPFMLSLADKGWQQACREDPHLAAGLNVQAGTLTNRAVGAAQERDAVDPSAVL</sequence>
<feature type="binding site" evidence="8">
    <location>
        <begin position="239"/>
        <end position="240"/>
    </location>
    <ligand>
        <name>NAD(+)</name>
        <dbReference type="ChEBI" id="CHEBI:57540"/>
    </ligand>
</feature>
<dbReference type="CDD" id="cd05305">
    <property type="entry name" value="L-AlaDH"/>
    <property type="match status" value="1"/>
</dbReference>
<dbReference type="PIRSF" id="PIRSF000183">
    <property type="entry name" value="Alanine_dh"/>
    <property type="match status" value="1"/>
</dbReference>
<feature type="binding site" evidence="8">
    <location>
        <begin position="267"/>
        <end position="270"/>
    </location>
    <ligand>
        <name>NAD(+)</name>
        <dbReference type="ChEBI" id="CHEBI:57540"/>
    </ligand>
</feature>
<dbReference type="OrthoDB" id="9804592at2"/>
<evidence type="ECO:0000256" key="2">
    <source>
        <dbReference type="ARBA" id="ARBA00012897"/>
    </source>
</evidence>
<evidence type="ECO:0000256" key="3">
    <source>
        <dbReference type="ARBA" id="ARBA00023002"/>
    </source>
</evidence>
<evidence type="ECO:0000256" key="8">
    <source>
        <dbReference type="PIRSR" id="PIRSR000183-3"/>
    </source>
</evidence>
<dbReference type="InterPro" id="IPR007698">
    <property type="entry name" value="AlaDH/PNT_NAD(H)-bd"/>
</dbReference>
<dbReference type="SUPFAM" id="SSF51735">
    <property type="entry name" value="NAD(P)-binding Rossmann-fold domains"/>
    <property type="match status" value="1"/>
</dbReference>
<evidence type="ECO:0000256" key="1">
    <source>
        <dbReference type="ARBA" id="ARBA00005689"/>
    </source>
</evidence>
<feature type="domain" description="Alanine dehydrogenase/pyridine nucleotide transhydrogenase N-terminal" evidence="10">
    <location>
        <begin position="4"/>
        <end position="137"/>
    </location>
</feature>
<dbReference type="InterPro" id="IPR007886">
    <property type="entry name" value="AlaDH/PNT_N"/>
</dbReference>
<dbReference type="Gene3D" id="3.40.50.720">
    <property type="entry name" value="NAD(P)-binding Rossmann-like Domain"/>
    <property type="match status" value="2"/>
</dbReference>
<feature type="domain" description="Alanine dehydrogenase/pyridine nucleotide transhydrogenase NAD(H)-binding" evidence="9">
    <location>
        <begin position="149"/>
        <end position="297"/>
    </location>
</feature>
<dbReference type="InterPro" id="IPR008143">
    <property type="entry name" value="Ala_DH/PNT_CS2"/>
</dbReference>
<reference evidence="11 12" key="1">
    <citation type="submission" date="2018-03" db="EMBL/GenBank/DDBJ databases">
        <authorList>
            <person name="Keele B.F."/>
        </authorList>
    </citation>
    <scope>NUCLEOTIDE SEQUENCE [LARGE SCALE GENOMIC DNA]</scope>
    <source>
        <strain evidence="11 12">CECT 8504</strain>
    </source>
</reference>
<feature type="binding site" evidence="7">
    <location>
        <position position="75"/>
    </location>
    <ligand>
        <name>substrate</name>
    </ligand>
</feature>
<feature type="active site" description="Proton donor/acceptor" evidence="6">
    <location>
        <position position="270"/>
    </location>
</feature>
<evidence type="ECO:0000256" key="4">
    <source>
        <dbReference type="ARBA" id="ARBA00023027"/>
    </source>
</evidence>
<dbReference type="GO" id="GO:0000286">
    <property type="term" value="F:alanine dehydrogenase activity"/>
    <property type="evidence" value="ECO:0007669"/>
    <property type="project" value="UniProtKB-UniRule"/>
</dbReference>
<comment type="similarity">
    <text evidence="1 5">Belongs to the AlaDH/PNT family.</text>
</comment>
<dbReference type="SMART" id="SM01002">
    <property type="entry name" value="AlaDh_PNT_C"/>
    <property type="match status" value="1"/>
</dbReference>
<feature type="active site" description="Proton donor/acceptor" evidence="6">
    <location>
        <position position="96"/>
    </location>
</feature>
<dbReference type="SUPFAM" id="SSF52283">
    <property type="entry name" value="Formate/glycerate dehydrogenase catalytic domain-like"/>
    <property type="match status" value="1"/>
</dbReference>
<evidence type="ECO:0000256" key="7">
    <source>
        <dbReference type="PIRSR" id="PIRSR000183-2"/>
    </source>
</evidence>
<name>A0A2R8BU10_9RHOB</name>
<comment type="catalytic activity">
    <reaction evidence="5">
        <text>L-alanine + NAD(+) + H2O = pyruvate + NH4(+) + NADH + H(+)</text>
        <dbReference type="Rhea" id="RHEA:18405"/>
        <dbReference type="ChEBI" id="CHEBI:15361"/>
        <dbReference type="ChEBI" id="CHEBI:15377"/>
        <dbReference type="ChEBI" id="CHEBI:15378"/>
        <dbReference type="ChEBI" id="CHEBI:28938"/>
        <dbReference type="ChEBI" id="CHEBI:57540"/>
        <dbReference type="ChEBI" id="CHEBI:57945"/>
        <dbReference type="ChEBI" id="CHEBI:57972"/>
        <dbReference type="EC" id="1.4.1.1"/>
    </reaction>
</comment>
<dbReference type="AlphaFoldDB" id="A0A2R8BU10"/>
<dbReference type="Proteomes" id="UP000244912">
    <property type="component" value="Unassembled WGS sequence"/>
</dbReference>
<dbReference type="PANTHER" id="PTHR42795">
    <property type="entry name" value="ALANINE DEHYDROGENASE"/>
    <property type="match status" value="1"/>
</dbReference>
<feature type="binding site" evidence="8">
    <location>
        <position position="198"/>
    </location>
    <ligand>
        <name>NAD(+)</name>
        <dbReference type="ChEBI" id="CHEBI:57540"/>
    </ligand>
</feature>
<dbReference type="GO" id="GO:0000166">
    <property type="term" value="F:nucleotide binding"/>
    <property type="evidence" value="ECO:0007669"/>
    <property type="project" value="UniProtKB-KW"/>
</dbReference>
<feature type="binding site" evidence="8">
    <location>
        <position position="203"/>
    </location>
    <ligand>
        <name>NAD(+)</name>
        <dbReference type="ChEBI" id="CHEBI:57540"/>
    </ligand>
</feature>
<keyword evidence="4 5" id="KW-0520">NAD</keyword>
<keyword evidence="8" id="KW-0547">Nucleotide-binding</keyword>
<dbReference type="RefSeq" id="WP_108893394.1">
    <property type="nucleotide sequence ID" value="NZ_ONZF01000002.1"/>
</dbReference>
<keyword evidence="3 5" id="KW-0560">Oxidoreductase</keyword>
<evidence type="ECO:0000259" key="10">
    <source>
        <dbReference type="SMART" id="SM01003"/>
    </source>
</evidence>
<evidence type="ECO:0000313" key="12">
    <source>
        <dbReference type="Proteomes" id="UP000244912"/>
    </source>
</evidence>
<proteinExistence type="inferred from homology"/>
<gene>
    <name evidence="11" type="primary">ald</name>
    <name evidence="11" type="ORF">PAA8504_01388</name>
</gene>
<dbReference type="Pfam" id="PF05222">
    <property type="entry name" value="AlaDh_PNT_N"/>
    <property type="match status" value="1"/>
</dbReference>
<dbReference type="Pfam" id="PF01262">
    <property type="entry name" value="AlaDh_PNT_C"/>
    <property type="match status" value="1"/>
</dbReference>
<dbReference type="PROSITE" id="PS00837">
    <property type="entry name" value="ALADH_PNT_2"/>
    <property type="match status" value="1"/>
</dbReference>
<organism evidence="11 12">
    <name type="scientific">Palleronia abyssalis</name>
    <dbReference type="NCBI Taxonomy" id="1501240"/>
    <lineage>
        <taxon>Bacteria</taxon>
        <taxon>Pseudomonadati</taxon>
        <taxon>Pseudomonadota</taxon>
        <taxon>Alphaproteobacteria</taxon>
        <taxon>Rhodobacterales</taxon>
        <taxon>Roseobacteraceae</taxon>
        <taxon>Palleronia</taxon>
    </lineage>
</organism>
<dbReference type="InterPro" id="IPR036291">
    <property type="entry name" value="NAD(P)-bd_dom_sf"/>
</dbReference>
<dbReference type="SMART" id="SM01003">
    <property type="entry name" value="AlaDh_PNT_N"/>
    <property type="match status" value="1"/>
</dbReference>
<dbReference type="FunFam" id="3.40.50.720:FF:000049">
    <property type="entry name" value="Alanine dehydrogenase"/>
    <property type="match status" value="1"/>
</dbReference>
<accession>A0A2R8BU10</accession>